<reference evidence="2" key="3">
    <citation type="journal article" date="2010" name="Genome Res.">
        <title>Population genomic sequencing of Coccidioides fungi reveals recent hybridization and transposon control.</title>
        <authorList>
            <person name="Neafsey D.E."/>
            <person name="Barker B.M."/>
            <person name="Sharpton T.J."/>
            <person name="Stajich J.E."/>
            <person name="Park D.J."/>
            <person name="Whiston E."/>
            <person name="Hung C.-Y."/>
            <person name="McMahan C."/>
            <person name="White J."/>
            <person name="Sykes S."/>
            <person name="Heiman D."/>
            <person name="Young S."/>
            <person name="Zeng Q."/>
            <person name="Abouelleil A."/>
            <person name="Aftuck L."/>
            <person name="Bessette D."/>
            <person name="Brown A."/>
            <person name="FitzGerald M."/>
            <person name="Lui A."/>
            <person name="Macdonald J.P."/>
            <person name="Priest M."/>
            <person name="Orbach M.J."/>
            <person name="Galgiani J.N."/>
            <person name="Kirkland T.N."/>
            <person name="Cole G.T."/>
            <person name="Birren B.W."/>
            <person name="Henn M.R."/>
            <person name="Taylor J.W."/>
            <person name="Rounsley S.D."/>
        </authorList>
    </citation>
    <scope>NUCLEOTIDE SEQUENCE [LARGE SCALE GENOMIC DNA]</scope>
    <source>
        <strain evidence="2">RMSCC 3488</strain>
    </source>
</reference>
<name>A0A0J6EZ87_COCPO</name>
<protein>
    <submittedName>
        <fullName evidence="1">Uncharacterized protein</fullName>
    </submittedName>
</protein>
<dbReference type="VEuPathDB" id="FungiDB:CPAG_02242"/>
<reference evidence="2" key="2">
    <citation type="journal article" date="2009" name="Genome Res.">
        <title>Comparative genomic analyses of the human fungal pathogens Coccidioides and their relatives.</title>
        <authorList>
            <person name="Sharpton T.J."/>
            <person name="Stajich J.E."/>
            <person name="Rounsley S.D."/>
            <person name="Gardner M.J."/>
            <person name="Wortman J.R."/>
            <person name="Jordar V.S."/>
            <person name="Maiti R."/>
            <person name="Kodira C.D."/>
            <person name="Neafsey D.E."/>
            <person name="Zeng Q."/>
            <person name="Hung C.-Y."/>
            <person name="McMahan C."/>
            <person name="Muszewska A."/>
            <person name="Grynberg M."/>
            <person name="Mandel M.A."/>
            <person name="Kellner E.M."/>
            <person name="Barker B.M."/>
            <person name="Galgiani J.N."/>
            <person name="Orbach M.J."/>
            <person name="Kirkland T.N."/>
            <person name="Cole G.T."/>
            <person name="Henn M.R."/>
            <person name="Birren B.W."/>
            <person name="Taylor J.W."/>
        </authorList>
    </citation>
    <scope>NUCLEOTIDE SEQUENCE [LARGE SCALE GENOMIC DNA]</scope>
    <source>
        <strain evidence="2">RMSCC 3488</strain>
    </source>
</reference>
<dbReference type="EMBL" id="DS268109">
    <property type="protein sequence ID" value="KMM65901.1"/>
    <property type="molecule type" value="Genomic_DNA"/>
</dbReference>
<organism evidence="1 2">
    <name type="scientific">Coccidioides posadasii RMSCC 3488</name>
    <dbReference type="NCBI Taxonomy" id="454284"/>
    <lineage>
        <taxon>Eukaryota</taxon>
        <taxon>Fungi</taxon>
        <taxon>Dikarya</taxon>
        <taxon>Ascomycota</taxon>
        <taxon>Pezizomycotina</taxon>
        <taxon>Eurotiomycetes</taxon>
        <taxon>Eurotiomycetidae</taxon>
        <taxon>Onygenales</taxon>
        <taxon>Onygenaceae</taxon>
        <taxon>Coccidioides</taxon>
    </lineage>
</organism>
<sequence>MSELEAFEIHGNCSCHVAQARYCILLSAFFQFGCEAEAEAGVAGGSEGRMWLANEFSSLQASNPLPSARSIKEAPRSLSRV</sequence>
<reference evidence="1 2" key="1">
    <citation type="submission" date="2007-06" db="EMBL/GenBank/DDBJ databases">
        <title>The Genome Sequence of Coccidioides posadasii RMSCC_3488.</title>
        <authorList>
            <consortium name="Coccidioides Genome Resources Consortium"/>
            <consortium name="The Broad Institute Genome Sequencing Platform"/>
            <person name="Henn M.R."/>
            <person name="Sykes S."/>
            <person name="Young S."/>
            <person name="Jaffe D."/>
            <person name="Berlin A."/>
            <person name="Alvarez P."/>
            <person name="Butler J."/>
            <person name="Gnerre S."/>
            <person name="Grabherr M."/>
            <person name="Mauceli E."/>
            <person name="Brockman W."/>
            <person name="Kodira C."/>
            <person name="Alvarado L."/>
            <person name="Zeng Q."/>
            <person name="Crawford M."/>
            <person name="Antoine C."/>
            <person name="Devon K."/>
            <person name="Galgiani J."/>
            <person name="Orsborn K."/>
            <person name="Lewis M.L."/>
            <person name="Nusbaum C."/>
            <person name="Galagan J."/>
            <person name="Birren B."/>
        </authorList>
    </citation>
    <scope>NUCLEOTIDE SEQUENCE [LARGE SCALE GENOMIC DNA]</scope>
    <source>
        <strain evidence="1 2">RMSCC 3488</strain>
    </source>
</reference>
<dbReference type="AlphaFoldDB" id="A0A0J6EZ87"/>
<accession>A0A0J6EZ87</accession>
<evidence type="ECO:0000313" key="1">
    <source>
        <dbReference type="EMBL" id="KMM65901.1"/>
    </source>
</evidence>
<dbReference type="Proteomes" id="UP000054567">
    <property type="component" value="Unassembled WGS sequence"/>
</dbReference>
<evidence type="ECO:0000313" key="2">
    <source>
        <dbReference type="Proteomes" id="UP000054567"/>
    </source>
</evidence>
<proteinExistence type="predicted"/>
<gene>
    <name evidence="1" type="ORF">CPAG_02242</name>
</gene>